<dbReference type="PROSITE" id="PS50011">
    <property type="entry name" value="PROTEIN_KINASE_DOM"/>
    <property type="match status" value="1"/>
</dbReference>
<dbReference type="Pfam" id="PF00069">
    <property type="entry name" value="Pkinase"/>
    <property type="match status" value="1"/>
</dbReference>
<keyword evidence="4" id="KW-0808">Transferase</keyword>
<evidence type="ECO:0000313" key="4">
    <source>
        <dbReference type="EMBL" id="KAF5658864.1"/>
    </source>
</evidence>
<dbReference type="CDD" id="cd00180">
    <property type="entry name" value="PKc"/>
    <property type="match status" value="1"/>
</dbReference>
<dbReference type="EMBL" id="JAAGWQ010000227">
    <property type="protein sequence ID" value="KAF5658864.1"/>
    <property type="molecule type" value="Genomic_DNA"/>
</dbReference>
<gene>
    <name evidence="4" type="ORF">FHETE_9689</name>
</gene>
<keyword evidence="4" id="KW-0418">Kinase</keyword>
<organism evidence="4 5">
    <name type="scientific">Fusarium heterosporum</name>
    <dbReference type="NCBI Taxonomy" id="42747"/>
    <lineage>
        <taxon>Eukaryota</taxon>
        <taxon>Fungi</taxon>
        <taxon>Dikarya</taxon>
        <taxon>Ascomycota</taxon>
        <taxon>Pezizomycotina</taxon>
        <taxon>Sordariomycetes</taxon>
        <taxon>Hypocreomycetidae</taxon>
        <taxon>Hypocreales</taxon>
        <taxon>Nectriaceae</taxon>
        <taxon>Fusarium</taxon>
        <taxon>Fusarium heterosporum species complex</taxon>
    </lineage>
</organism>
<keyword evidence="2" id="KW-0472">Membrane</keyword>
<dbReference type="AlphaFoldDB" id="A0A8H5WI36"/>
<dbReference type="InterPro" id="IPR011009">
    <property type="entry name" value="Kinase-like_dom_sf"/>
</dbReference>
<dbReference type="GO" id="GO:0005524">
    <property type="term" value="F:ATP binding"/>
    <property type="evidence" value="ECO:0007669"/>
    <property type="project" value="InterPro"/>
</dbReference>
<keyword evidence="2" id="KW-1133">Transmembrane helix</keyword>
<keyword evidence="2" id="KW-0812">Transmembrane</keyword>
<feature type="compositionally biased region" description="Basic and acidic residues" evidence="1">
    <location>
        <begin position="342"/>
        <end position="352"/>
    </location>
</feature>
<proteinExistence type="predicted"/>
<feature type="region of interest" description="Disordered" evidence="1">
    <location>
        <begin position="342"/>
        <end position="361"/>
    </location>
</feature>
<feature type="compositionally biased region" description="Polar residues" evidence="1">
    <location>
        <begin position="497"/>
        <end position="508"/>
    </location>
</feature>
<feature type="region of interest" description="Disordered" evidence="1">
    <location>
        <begin position="497"/>
        <end position="631"/>
    </location>
</feature>
<dbReference type="SUPFAM" id="SSF56112">
    <property type="entry name" value="Protein kinase-like (PK-like)"/>
    <property type="match status" value="1"/>
</dbReference>
<dbReference type="PANTHER" id="PTHR24359:SF1">
    <property type="entry name" value="INHIBITOR OF NUCLEAR FACTOR KAPPA-B KINASE EPSILON SUBUNIT HOMOLOG 1-RELATED"/>
    <property type="match status" value="1"/>
</dbReference>
<reference evidence="4 5" key="1">
    <citation type="submission" date="2020-05" db="EMBL/GenBank/DDBJ databases">
        <title>Identification and distribution of gene clusters putatively required for synthesis of sphingolipid metabolism inhibitors in phylogenetically diverse species of the filamentous fungus Fusarium.</title>
        <authorList>
            <person name="Kim H.-S."/>
            <person name="Busman M."/>
            <person name="Brown D.W."/>
            <person name="Divon H."/>
            <person name="Uhlig S."/>
            <person name="Proctor R.H."/>
        </authorList>
    </citation>
    <scope>NUCLEOTIDE SEQUENCE [LARGE SCALE GENOMIC DNA]</scope>
    <source>
        <strain evidence="4 5">NRRL 20693</strain>
    </source>
</reference>
<dbReference type="SMART" id="SM00220">
    <property type="entry name" value="S_TKc"/>
    <property type="match status" value="1"/>
</dbReference>
<evidence type="ECO:0000256" key="1">
    <source>
        <dbReference type="SAM" id="MobiDB-lite"/>
    </source>
</evidence>
<protein>
    <submittedName>
        <fullName evidence="4">Serine threonine kinase</fullName>
    </submittedName>
</protein>
<sequence>MPHFYDTNHPVDSEYRKEYLNFVDEHLSEGINGYEQKAWFIRPGVLRQWWTQRGSRRIPRLLDYRTYIGETIIIESYLIIFSILVYIGQPQYIDDFVRLGLRDVQLPLPDDMNNLGGDPHTTNMLDSFRKYQWKFCPVYFTKGMVKKKIDPRQILPIKKSRSLRSLMDSNMKTIINATTLYADCFDPNWNSQETIVFKQFRTNENNTLRYAWRRECNAMNSIGDCKQTVRYLGSFEQNDRCFVMSEYANGGSLLDLFKRNIRPQTTEEINRFWTALTSLLKAINRFHNLKFRAEEHPAGFAHRDINPENILVFYDEDDPFSDDFTLKLTDFETATAAQVIDKTELSPHDNDGNRTYSAPEASRAYGEQESDLLQLPFHCDIWSLGCVLAEALVWLGGGREAIQAAEHARRNSIITHHSHLIGGGYGSCFHDGVAVLQCVLYSNRDGLANLLPTDNISYRVSNIIERHMLQPSNARTRRSMDIWNEFNKLFKSSVTSSTQSPIHHTSPLSPALPSTVKKGSSYGDIATITPPPRSKLRDVQNLPNNEKPLSTLQLDPPVDSGRSSGCTYREPVSPQPQLKASDSLKSTIRPSPNDPVRSEATVSTFAGTPSDDLRAPDRTEQKPHSTAQSRLFPPVSISEISDYHHKKWHREEIPGYQEFKKKIGERHFLIIIDDSITMRSNDKVLEFTESLAWLVKPIDSSRVEIRLASNPTKSYNTGLLRKSTAKLLKPIHAIFRAQGAGGLCNMEFVLNRILNERGVIAPEHPTSVLVLTDGIWEGGSDKGDNIMGSIAGVLKKMRDANLARTDFTIQFVSFGDNEAGIARLQYVDDHPPLDSQGEKRDIVDHKRHTDNIWEILWGAASDEVDKQ</sequence>
<dbReference type="Proteomes" id="UP000567885">
    <property type="component" value="Unassembled WGS sequence"/>
</dbReference>
<feature type="compositionally biased region" description="Basic and acidic residues" evidence="1">
    <location>
        <begin position="611"/>
        <end position="623"/>
    </location>
</feature>
<evidence type="ECO:0000313" key="5">
    <source>
        <dbReference type="Proteomes" id="UP000567885"/>
    </source>
</evidence>
<evidence type="ECO:0000256" key="2">
    <source>
        <dbReference type="SAM" id="Phobius"/>
    </source>
</evidence>
<dbReference type="OrthoDB" id="9992527at2759"/>
<feature type="compositionally biased region" description="Polar residues" evidence="1">
    <location>
        <begin position="575"/>
        <end position="590"/>
    </location>
</feature>
<feature type="domain" description="Protein kinase" evidence="3">
    <location>
        <begin position="160"/>
        <end position="490"/>
    </location>
</feature>
<dbReference type="PANTHER" id="PTHR24359">
    <property type="entry name" value="SERINE/THREONINE-PROTEIN KINASE SBK1"/>
    <property type="match status" value="1"/>
</dbReference>
<keyword evidence="5" id="KW-1185">Reference proteome</keyword>
<evidence type="ECO:0000259" key="3">
    <source>
        <dbReference type="PROSITE" id="PS50011"/>
    </source>
</evidence>
<dbReference type="Gene3D" id="1.10.510.10">
    <property type="entry name" value="Transferase(Phosphotransferase) domain 1"/>
    <property type="match status" value="1"/>
</dbReference>
<comment type="caution">
    <text evidence="4">The sequence shown here is derived from an EMBL/GenBank/DDBJ whole genome shotgun (WGS) entry which is preliminary data.</text>
</comment>
<dbReference type="GO" id="GO:0004674">
    <property type="term" value="F:protein serine/threonine kinase activity"/>
    <property type="evidence" value="ECO:0007669"/>
    <property type="project" value="TreeGrafter"/>
</dbReference>
<accession>A0A8H5WI36</accession>
<name>A0A8H5WI36_FUSHE</name>
<feature type="transmembrane region" description="Helical" evidence="2">
    <location>
        <begin position="67"/>
        <end position="88"/>
    </location>
</feature>
<dbReference type="InterPro" id="IPR000719">
    <property type="entry name" value="Prot_kinase_dom"/>
</dbReference>
<feature type="compositionally biased region" description="Polar residues" evidence="1">
    <location>
        <begin position="541"/>
        <end position="553"/>
    </location>
</feature>